<accession>A0A382USR3</accession>
<organism evidence="1">
    <name type="scientific">marine metagenome</name>
    <dbReference type="NCBI Taxonomy" id="408172"/>
    <lineage>
        <taxon>unclassified sequences</taxon>
        <taxon>metagenomes</taxon>
        <taxon>ecological metagenomes</taxon>
    </lineage>
</organism>
<dbReference type="EMBL" id="UINC01146524">
    <property type="protein sequence ID" value="SVD37303.1"/>
    <property type="molecule type" value="Genomic_DNA"/>
</dbReference>
<proteinExistence type="predicted"/>
<reference evidence="1" key="1">
    <citation type="submission" date="2018-05" db="EMBL/GenBank/DDBJ databases">
        <authorList>
            <person name="Lanie J.A."/>
            <person name="Ng W.-L."/>
            <person name="Kazmierczak K.M."/>
            <person name="Andrzejewski T.M."/>
            <person name="Davidsen T.M."/>
            <person name="Wayne K.J."/>
            <person name="Tettelin H."/>
            <person name="Glass J.I."/>
            <person name="Rusch D."/>
            <person name="Podicherti R."/>
            <person name="Tsui H.-C.T."/>
            <person name="Winkler M.E."/>
        </authorList>
    </citation>
    <scope>NUCLEOTIDE SEQUENCE</scope>
</reference>
<sequence>MEVPPLSHYGDDVPSLMTALAQRQIKGYNLHYSRHRRTSGPFPVN</sequence>
<name>A0A382USR3_9ZZZZ</name>
<protein>
    <submittedName>
        <fullName evidence="1">Uncharacterized protein</fullName>
    </submittedName>
</protein>
<feature type="non-terminal residue" evidence="1">
    <location>
        <position position="45"/>
    </location>
</feature>
<dbReference type="AlphaFoldDB" id="A0A382USR3"/>
<evidence type="ECO:0000313" key="1">
    <source>
        <dbReference type="EMBL" id="SVD37303.1"/>
    </source>
</evidence>
<gene>
    <name evidence="1" type="ORF">METZ01_LOCUS390157</name>
</gene>